<dbReference type="GO" id="GO:0022857">
    <property type="term" value="F:transmembrane transporter activity"/>
    <property type="evidence" value="ECO:0007669"/>
    <property type="project" value="InterPro"/>
</dbReference>
<accession>A0A366E230</accession>
<dbReference type="PROSITE" id="PS50850">
    <property type="entry name" value="MFS"/>
    <property type="match status" value="1"/>
</dbReference>
<dbReference type="InterPro" id="IPR011701">
    <property type="entry name" value="MFS"/>
</dbReference>
<dbReference type="EMBL" id="QNRH01000003">
    <property type="protein sequence ID" value="RBO95478.1"/>
    <property type="molecule type" value="Genomic_DNA"/>
</dbReference>
<dbReference type="RefSeq" id="WP_113944038.1">
    <property type="nucleotide sequence ID" value="NZ_JBHEEG010000008.1"/>
</dbReference>
<evidence type="ECO:0000259" key="5">
    <source>
        <dbReference type="PROSITE" id="PS50850"/>
    </source>
</evidence>
<evidence type="ECO:0000313" key="6">
    <source>
        <dbReference type="EMBL" id="RBO95478.1"/>
    </source>
</evidence>
<reference evidence="6 7" key="1">
    <citation type="submission" date="2018-06" db="EMBL/GenBank/DDBJ databases">
        <title>Genomic Encyclopedia of Type Strains, Phase IV (KMG-IV): sequencing the most valuable type-strain genomes for metagenomic binning, comparative biology and taxonomic classification.</title>
        <authorList>
            <person name="Goeker M."/>
        </authorList>
    </citation>
    <scope>NUCLEOTIDE SEQUENCE [LARGE SCALE GENOMIC DNA]</scope>
    <source>
        <strain evidence="6 7">DSM 25619</strain>
    </source>
</reference>
<proteinExistence type="predicted"/>
<evidence type="ECO:0000256" key="1">
    <source>
        <dbReference type="ARBA" id="ARBA00022692"/>
    </source>
</evidence>
<evidence type="ECO:0000256" key="2">
    <source>
        <dbReference type="ARBA" id="ARBA00022989"/>
    </source>
</evidence>
<feature type="transmembrane region" description="Helical" evidence="4">
    <location>
        <begin position="282"/>
        <end position="300"/>
    </location>
</feature>
<dbReference type="AlphaFoldDB" id="A0A366E230"/>
<dbReference type="PANTHER" id="PTHR23531">
    <property type="entry name" value="QUINOLENE RESISTANCE PROTEIN NORA"/>
    <property type="match status" value="1"/>
</dbReference>
<evidence type="ECO:0000256" key="3">
    <source>
        <dbReference type="ARBA" id="ARBA00023136"/>
    </source>
</evidence>
<protein>
    <submittedName>
        <fullName evidence="6">Putative MFS family arabinose efflux permease</fullName>
    </submittedName>
</protein>
<keyword evidence="3 4" id="KW-0472">Membrane</keyword>
<feature type="transmembrane region" description="Helical" evidence="4">
    <location>
        <begin position="341"/>
        <end position="365"/>
    </location>
</feature>
<evidence type="ECO:0000256" key="4">
    <source>
        <dbReference type="SAM" id="Phobius"/>
    </source>
</evidence>
<dbReference type="InterPro" id="IPR052714">
    <property type="entry name" value="MFS_Exporter"/>
</dbReference>
<dbReference type="OrthoDB" id="8046314at2"/>
<dbReference type="Proteomes" id="UP000252893">
    <property type="component" value="Unassembled WGS sequence"/>
</dbReference>
<evidence type="ECO:0000313" key="7">
    <source>
        <dbReference type="Proteomes" id="UP000252893"/>
    </source>
</evidence>
<keyword evidence="1 4" id="KW-0812">Transmembrane</keyword>
<dbReference type="InterPro" id="IPR020846">
    <property type="entry name" value="MFS_dom"/>
</dbReference>
<feature type="transmembrane region" description="Helical" evidence="4">
    <location>
        <begin position="137"/>
        <end position="157"/>
    </location>
</feature>
<feature type="transmembrane region" description="Helical" evidence="4">
    <location>
        <begin position="48"/>
        <end position="67"/>
    </location>
</feature>
<name>A0A366E230_9HYPH</name>
<feature type="transmembrane region" description="Helical" evidence="4">
    <location>
        <begin position="222"/>
        <end position="240"/>
    </location>
</feature>
<feature type="transmembrane region" description="Helical" evidence="4">
    <location>
        <begin position="252"/>
        <end position="270"/>
    </location>
</feature>
<dbReference type="SUPFAM" id="SSF103473">
    <property type="entry name" value="MFS general substrate transporter"/>
    <property type="match status" value="1"/>
</dbReference>
<sequence length="405" mass="43457">MSFSVHTASPSHTTSRILVYLACLCIATAYGLFFTLPLYVKALGGNEAIIGNILFSGAFGTLLCVGFANQIMELCKPHIVVTGGSLFYALGAAVFAFSQDMSALYYVAGFLLGAGWGLTFTIGPIMLSELVTDANRAVLFSVLSAFNALGMGLAPVAAREFLAYGVPHWLVFTAAVVLALISAMLFYSAGRTLPHMVALQRRSLPGGETDALHRITRSPAKYPLIMVFLGACIFSSMVNFQTTFAASKELNYSIFYVSYTAAVIGARFLISGFVNRKEPMKTTVVLLGLMCVSLIMFATMSASPALYAASSMLLGLSYGLAYPLIQAQAVNATHESLRSRVLVYFSLCYFVGVFGFPLLGGQIIVEGGYRALLYTLLIMGVMELLVAVWRYLVAPRADAVSDNSA</sequence>
<feature type="transmembrane region" description="Helical" evidence="4">
    <location>
        <begin position="79"/>
        <end position="97"/>
    </location>
</feature>
<dbReference type="Gene3D" id="1.20.1250.20">
    <property type="entry name" value="MFS general substrate transporter like domains"/>
    <property type="match status" value="1"/>
</dbReference>
<dbReference type="Pfam" id="PF07690">
    <property type="entry name" value="MFS_1"/>
    <property type="match status" value="1"/>
</dbReference>
<feature type="transmembrane region" description="Helical" evidence="4">
    <location>
        <begin position="169"/>
        <end position="187"/>
    </location>
</feature>
<gene>
    <name evidence="6" type="ORF">DFR47_10341</name>
</gene>
<keyword evidence="2 4" id="KW-1133">Transmembrane helix</keyword>
<feature type="transmembrane region" description="Helical" evidence="4">
    <location>
        <begin position="103"/>
        <end position="125"/>
    </location>
</feature>
<keyword evidence="7" id="KW-1185">Reference proteome</keyword>
<feature type="transmembrane region" description="Helical" evidence="4">
    <location>
        <begin position="371"/>
        <end position="392"/>
    </location>
</feature>
<dbReference type="PANTHER" id="PTHR23531:SF1">
    <property type="entry name" value="QUINOLENE RESISTANCE PROTEIN NORA"/>
    <property type="match status" value="1"/>
</dbReference>
<feature type="transmembrane region" description="Helical" evidence="4">
    <location>
        <begin position="17"/>
        <end position="36"/>
    </location>
</feature>
<organism evidence="6 7">
    <name type="scientific">Pseudochrobactrum asaccharolyticum</name>
    <dbReference type="NCBI Taxonomy" id="354351"/>
    <lineage>
        <taxon>Bacteria</taxon>
        <taxon>Pseudomonadati</taxon>
        <taxon>Pseudomonadota</taxon>
        <taxon>Alphaproteobacteria</taxon>
        <taxon>Hyphomicrobiales</taxon>
        <taxon>Brucellaceae</taxon>
        <taxon>Pseudochrobactrum</taxon>
    </lineage>
</organism>
<comment type="caution">
    <text evidence="6">The sequence shown here is derived from an EMBL/GenBank/DDBJ whole genome shotgun (WGS) entry which is preliminary data.</text>
</comment>
<feature type="domain" description="Major facilitator superfamily (MFS) profile" evidence="5">
    <location>
        <begin position="1"/>
        <end position="398"/>
    </location>
</feature>
<dbReference type="InterPro" id="IPR036259">
    <property type="entry name" value="MFS_trans_sf"/>
</dbReference>